<proteinExistence type="predicted"/>
<dbReference type="Gene3D" id="1.20.120.330">
    <property type="entry name" value="Nucleotidyltransferases domain 2"/>
    <property type="match status" value="1"/>
</dbReference>
<dbReference type="Proteomes" id="UP001589833">
    <property type="component" value="Unassembled WGS sequence"/>
</dbReference>
<dbReference type="SUPFAM" id="SSF158668">
    <property type="entry name" value="MtlR-like"/>
    <property type="match status" value="1"/>
</dbReference>
<accession>A0ABV6NG34</accession>
<organism evidence="1 2">
    <name type="scientific">Halalkalibacter alkalisediminis</name>
    <dbReference type="NCBI Taxonomy" id="935616"/>
    <lineage>
        <taxon>Bacteria</taxon>
        <taxon>Bacillati</taxon>
        <taxon>Bacillota</taxon>
        <taxon>Bacilli</taxon>
        <taxon>Bacillales</taxon>
        <taxon>Bacillaceae</taxon>
        <taxon>Halalkalibacter</taxon>
    </lineage>
</organism>
<evidence type="ECO:0008006" key="3">
    <source>
        <dbReference type="Google" id="ProtNLM"/>
    </source>
</evidence>
<gene>
    <name evidence="1" type="ORF">ACFFH4_11600</name>
</gene>
<dbReference type="EMBL" id="JBHLTR010000016">
    <property type="protein sequence ID" value="MFC0559691.1"/>
    <property type="molecule type" value="Genomic_DNA"/>
</dbReference>
<reference evidence="1 2" key="1">
    <citation type="submission" date="2024-09" db="EMBL/GenBank/DDBJ databases">
        <authorList>
            <person name="Sun Q."/>
            <person name="Mori K."/>
        </authorList>
    </citation>
    <scope>NUCLEOTIDE SEQUENCE [LARGE SCALE GENOMIC DNA]</scope>
    <source>
        <strain evidence="1 2">NCAIM B.02301</strain>
    </source>
</reference>
<evidence type="ECO:0000313" key="1">
    <source>
        <dbReference type="EMBL" id="MFC0559691.1"/>
    </source>
</evidence>
<dbReference type="InterPro" id="IPR038026">
    <property type="entry name" value="MtlR-like_sf"/>
</dbReference>
<comment type="caution">
    <text evidence="1">The sequence shown here is derived from an EMBL/GenBank/DDBJ whole genome shotgun (WGS) entry which is preliminary data.</text>
</comment>
<dbReference type="RefSeq" id="WP_273845705.1">
    <property type="nucleotide sequence ID" value="NZ_JAQQWT010000014.1"/>
</dbReference>
<name>A0ABV6NG34_9BACI</name>
<keyword evidence="2" id="KW-1185">Reference proteome</keyword>
<protein>
    <recommendedName>
        <fullName evidence="3">DUF4145 domain-containing protein</fullName>
    </recommendedName>
</protein>
<sequence>MSSQEESNYSFIIGDKKFEEFIDDLNDGSVLAIILRAHLYIESKLLRLLELSFKRPKELDLNKMNFSMKVKLLAAMDVLTIFERESINNLNKIRNKLAHDLNYEVSQDDIEDLLKFEHVTRKQLISTLGSNDDLLLTLRALLSFIYVDLEYKITKYENGEHLTDQF</sequence>
<evidence type="ECO:0000313" key="2">
    <source>
        <dbReference type="Proteomes" id="UP001589833"/>
    </source>
</evidence>